<dbReference type="PANTHER" id="PTHR31297:SF41">
    <property type="entry name" value="ENDOGLUCANASE, PUTATIVE (AFU_ORTHOLOGUE AFUA_5G01830)-RELATED"/>
    <property type="match status" value="1"/>
</dbReference>
<keyword evidence="10" id="KW-1185">Reference proteome</keyword>
<keyword evidence="2 7" id="KW-0378">Hydrolase</keyword>
<dbReference type="InterPro" id="IPR017853">
    <property type="entry name" value="GH"/>
</dbReference>
<evidence type="ECO:0000313" key="9">
    <source>
        <dbReference type="EMBL" id="MBC5732925.1"/>
    </source>
</evidence>
<dbReference type="PANTHER" id="PTHR31297">
    <property type="entry name" value="GLUCAN ENDO-1,6-BETA-GLUCOSIDASE B"/>
    <property type="match status" value="1"/>
</dbReference>
<accession>A0A8J6JDS5</accession>
<comment type="similarity">
    <text evidence="1 7">Belongs to the glycosyl hydrolase 5 (cellulase A) family.</text>
</comment>
<evidence type="ECO:0000256" key="3">
    <source>
        <dbReference type="ARBA" id="ARBA00023001"/>
    </source>
</evidence>
<dbReference type="SUPFAM" id="SSF51445">
    <property type="entry name" value="(Trans)glycosidases"/>
    <property type="match status" value="1"/>
</dbReference>
<dbReference type="GO" id="GO:0009986">
    <property type="term" value="C:cell surface"/>
    <property type="evidence" value="ECO:0007669"/>
    <property type="project" value="TreeGrafter"/>
</dbReference>
<feature type="domain" description="Glycoside hydrolase family 5" evidence="8">
    <location>
        <begin position="68"/>
        <end position="304"/>
    </location>
</feature>
<organism evidence="9 10">
    <name type="scientific">Lawsonibacter hominis</name>
    <dbReference type="NCBI Taxonomy" id="2763053"/>
    <lineage>
        <taxon>Bacteria</taxon>
        <taxon>Bacillati</taxon>
        <taxon>Bacillota</taxon>
        <taxon>Clostridia</taxon>
        <taxon>Eubacteriales</taxon>
        <taxon>Oscillospiraceae</taxon>
        <taxon>Lawsonibacter</taxon>
    </lineage>
</organism>
<dbReference type="GO" id="GO:0005576">
    <property type="term" value="C:extracellular region"/>
    <property type="evidence" value="ECO:0007669"/>
    <property type="project" value="TreeGrafter"/>
</dbReference>
<dbReference type="InterPro" id="IPR001547">
    <property type="entry name" value="Glyco_hydro_5"/>
</dbReference>
<reference evidence="9" key="1">
    <citation type="submission" date="2020-08" db="EMBL/GenBank/DDBJ databases">
        <title>Genome public.</title>
        <authorList>
            <person name="Liu C."/>
            <person name="Sun Q."/>
        </authorList>
    </citation>
    <scope>NUCLEOTIDE SEQUENCE</scope>
    <source>
        <strain evidence="9">NSJ-51</strain>
    </source>
</reference>
<evidence type="ECO:0000256" key="7">
    <source>
        <dbReference type="RuleBase" id="RU361153"/>
    </source>
</evidence>
<evidence type="ECO:0000259" key="8">
    <source>
        <dbReference type="Pfam" id="PF00150"/>
    </source>
</evidence>
<evidence type="ECO:0000256" key="6">
    <source>
        <dbReference type="ARBA" id="ARBA00023326"/>
    </source>
</evidence>
<keyword evidence="3" id="KW-0136">Cellulose degradation</keyword>
<evidence type="ECO:0000256" key="1">
    <source>
        <dbReference type="ARBA" id="ARBA00005641"/>
    </source>
</evidence>
<dbReference type="GO" id="GO:0030245">
    <property type="term" value="P:cellulose catabolic process"/>
    <property type="evidence" value="ECO:0007669"/>
    <property type="project" value="UniProtKB-KW"/>
</dbReference>
<comment type="caution">
    <text evidence="9">The sequence shown here is derived from an EMBL/GenBank/DDBJ whole genome shotgun (WGS) entry which is preliminary data.</text>
</comment>
<keyword evidence="4" id="KW-0119">Carbohydrate metabolism</keyword>
<gene>
    <name evidence="9" type="ORF">H8S57_04185</name>
</gene>
<evidence type="ECO:0000256" key="2">
    <source>
        <dbReference type="ARBA" id="ARBA00022801"/>
    </source>
</evidence>
<proteinExistence type="inferred from homology"/>
<dbReference type="Pfam" id="PF00150">
    <property type="entry name" value="Cellulase"/>
    <property type="match status" value="1"/>
</dbReference>
<dbReference type="EMBL" id="JACOPP010000004">
    <property type="protein sequence ID" value="MBC5732925.1"/>
    <property type="molecule type" value="Genomic_DNA"/>
</dbReference>
<dbReference type="Proteomes" id="UP000661435">
    <property type="component" value="Unassembled WGS sequence"/>
</dbReference>
<protein>
    <submittedName>
        <fullName evidence="9">Cellulase family glycosylhydrolase</fullName>
    </submittedName>
</protein>
<dbReference type="InterPro" id="IPR050386">
    <property type="entry name" value="Glycosyl_hydrolase_5"/>
</dbReference>
<dbReference type="Gene3D" id="3.20.20.80">
    <property type="entry name" value="Glycosidases"/>
    <property type="match status" value="1"/>
</dbReference>
<name>A0A8J6JDS5_9FIRM</name>
<evidence type="ECO:0000313" key="10">
    <source>
        <dbReference type="Proteomes" id="UP000661435"/>
    </source>
</evidence>
<sequence>MERLYVEKGRLTAGGVPVLLRGFGLGGWLLPEGYMWRFYTKCDRPRRIEALIEKLCGAEYAASFWERYYGSYITEADIRLAAQNGFNSVRLPFNARHLREPGYLRCIDDCVRWCGKHGVYAILDMHAAPGGQTGQNIDDSERDLPELFMRPEHRDELCALWALLAARYRGEAAVAGFDLLNEPLIRKDAEHNGRLVPLYLRITEAVRRADPERIVIWEGAHWATDFSVFDALEREDLPENLVLQFHKYWSTPDEESLGGFLGTARRLELPLYCGESGENNLDWYAAMFPLLDRLGISWSFWSYKKMATPNSVSVFPEPERWGELLDFLDGGEPPARPQEIFNDFLACIGRAEIRRDVLSALCRRPPVRIPAEAFDGCRVSGPRGAGADFRPTSPVTIIFADGHTGAPDFRRYGGEPQPESERMLVKLREGDSVTYRVACSGRIRVRVSASAPGGLWADGGSGLVSLEREGGGAFVELDGKLTLTCVSGEALLDYIEVFEL</sequence>
<keyword evidence="5 7" id="KW-0326">Glycosidase</keyword>
<evidence type="ECO:0000256" key="4">
    <source>
        <dbReference type="ARBA" id="ARBA00023277"/>
    </source>
</evidence>
<evidence type="ECO:0000256" key="5">
    <source>
        <dbReference type="ARBA" id="ARBA00023295"/>
    </source>
</evidence>
<dbReference type="AlphaFoldDB" id="A0A8J6JDS5"/>
<dbReference type="GO" id="GO:0008422">
    <property type="term" value="F:beta-glucosidase activity"/>
    <property type="evidence" value="ECO:0007669"/>
    <property type="project" value="TreeGrafter"/>
</dbReference>
<keyword evidence="6" id="KW-0624">Polysaccharide degradation</keyword>
<dbReference type="RefSeq" id="WP_186906829.1">
    <property type="nucleotide sequence ID" value="NZ_JACOPP010000004.1"/>
</dbReference>